<name>A0A6M3JLF8_9ZZZZ</name>
<reference evidence="1" key="1">
    <citation type="submission" date="2020-03" db="EMBL/GenBank/DDBJ databases">
        <title>The deep terrestrial virosphere.</title>
        <authorList>
            <person name="Holmfeldt K."/>
            <person name="Nilsson E."/>
            <person name="Simone D."/>
            <person name="Lopez-Fernandez M."/>
            <person name="Wu X."/>
            <person name="de Brujin I."/>
            <person name="Lundin D."/>
            <person name="Andersson A."/>
            <person name="Bertilsson S."/>
            <person name="Dopson M."/>
        </authorList>
    </citation>
    <scope>NUCLEOTIDE SEQUENCE</scope>
    <source>
        <strain evidence="1">MM415A03616</strain>
        <strain evidence="2">MM415B03123</strain>
    </source>
</reference>
<proteinExistence type="predicted"/>
<evidence type="ECO:0000313" key="2">
    <source>
        <dbReference type="EMBL" id="QJA86750.1"/>
    </source>
</evidence>
<dbReference type="EMBL" id="MT142657">
    <property type="protein sequence ID" value="QJA86750.1"/>
    <property type="molecule type" value="Genomic_DNA"/>
</dbReference>
<protein>
    <submittedName>
        <fullName evidence="1">Uncharacterized protein</fullName>
    </submittedName>
</protein>
<sequence>MLIKGWKVVKAHNHSSAIQNFYTGAVFYRKGICTKPKPGCGPLTVFKTKEAAEFFIQKLSNKLLGIEFQLVIIHCLYTPSNLSSVWCSEYTTRLPAEELERLNSCIIPNSIALADAIMPLE</sequence>
<accession>A0A6M3JLF8</accession>
<dbReference type="AlphaFoldDB" id="A0A6M3JLF8"/>
<evidence type="ECO:0000313" key="1">
    <source>
        <dbReference type="EMBL" id="QJA70656.1"/>
    </source>
</evidence>
<gene>
    <name evidence="1" type="ORF">MM415A03616_0007</name>
    <name evidence="2" type="ORF">MM415B03123_0008</name>
</gene>
<organism evidence="1">
    <name type="scientific">viral metagenome</name>
    <dbReference type="NCBI Taxonomy" id="1070528"/>
    <lineage>
        <taxon>unclassified sequences</taxon>
        <taxon>metagenomes</taxon>
        <taxon>organismal metagenomes</taxon>
    </lineage>
</organism>
<dbReference type="EMBL" id="MT141810">
    <property type="protein sequence ID" value="QJA70656.1"/>
    <property type="molecule type" value="Genomic_DNA"/>
</dbReference>